<evidence type="ECO:0000256" key="1">
    <source>
        <dbReference type="ARBA" id="ARBA00022737"/>
    </source>
</evidence>
<feature type="domain" description="Pentatricopeptide repeat-containing protein-mitochondrial" evidence="3">
    <location>
        <begin position="383"/>
        <end position="516"/>
    </location>
</feature>
<dbReference type="Gene3D" id="1.25.40.10">
    <property type="entry name" value="Tetratricopeptide repeat domain"/>
    <property type="match status" value="3"/>
</dbReference>
<dbReference type="EMBL" id="KZ678491">
    <property type="protein sequence ID" value="PSR81886.1"/>
    <property type="molecule type" value="Genomic_DNA"/>
</dbReference>
<dbReference type="InterPro" id="IPR057027">
    <property type="entry name" value="TPR_mt"/>
</dbReference>
<proteinExistence type="predicted"/>
<dbReference type="InParanoid" id="A0A2T3A2V6"/>
<feature type="region of interest" description="Disordered" evidence="2">
    <location>
        <begin position="655"/>
        <end position="677"/>
    </location>
</feature>
<name>A0A2T3A2V6_9PEZI</name>
<protein>
    <recommendedName>
        <fullName evidence="3">Pentatricopeptide repeat-containing protein-mitochondrial domain-containing protein</fullName>
    </recommendedName>
</protein>
<evidence type="ECO:0000256" key="2">
    <source>
        <dbReference type="SAM" id="MobiDB-lite"/>
    </source>
</evidence>
<evidence type="ECO:0000259" key="3">
    <source>
        <dbReference type="Pfam" id="PF23276"/>
    </source>
</evidence>
<accession>A0A2T3A2V6</accession>
<dbReference type="PANTHER" id="PTHR47939">
    <property type="entry name" value="MEMBRANE-ASSOCIATED SALT-INDUCIBLE PROTEIN-LIKE"/>
    <property type="match status" value="1"/>
</dbReference>
<feature type="region of interest" description="Disordered" evidence="2">
    <location>
        <begin position="95"/>
        <end position="142"/>
    </location>
</feature>
<reference evidence="4 5" key="1">
    <citation type="journal article" date="2018" name="Mycol. Prog.">
        <title>Coniella lustricola, a new species from submerged detritus.</title>
        <authorList>
            <person name="Raudabaugh D.B."/>
            <person name="Iturriaga T."/>
            <person name="Carver A."/>
            <person name="Mondo S."/>
            <person name="Pangilinan J."/>
            <person name="Lipzen A."/>
            <person name="He G."/>
            <person name="Amirebrahimi M."/>
            <person name="Grigoriev I.V."/>
            <person name="Miller A.N."/>
        </authorList>
    </citation>
    <scope>NUCLEOTIDE SEQUENCE [LARGE SCALE GENOMIC DNA]</scope>
    <source>
        <strain evidence="4 5">B22-T-1</strain>
    </source>
</reference>
<dbReference type="PANTHER" id="PTHR47939:SF13">
    <property type="entry name" value="OS03G0201400 PROTEIN"/>
    <property type="match status" value="1"/>
</dbReference>
<dbReference type="Proteomes" id="UP000241462">
    <property type="component" value="Unassembled WGS sequence"/>
</dbReference>
<dbReference type="STRING" id="2025994.A0A2T3A2V6"/>
<keyword evidence="1" id="KW-0677">Repeat</keyword>
<dbReference type="InterPro" id="IPR011990">
    <property type="entry name" value="TPR-like_helical_dom_sf"/>
</dbReference>
<dbReference type="InterPro" id="IPR050667">
    <property type="entry name" value="PPR-containing_protein"/>
</dbReference>
<sequence length="677" mass="77013">MPGARLTVDGLWRCLCPSVDIATLTRATSTTRLARSARASQRRQNASPLSTRCLHVTSRRGQLASPADQLGPAARVQQIDEAPTLEDGEQILVQDQDQDQDRDQKPDKQEDQNDNGEEPSRPRTGFESAPWPTRASSSDSLERSMVQRLVSLPAPFDDIPADATEQEIYDAIRETRHMPKPHFRKLTAALVKCLLARGTAPNTFIYETILLAHALPEGSAEMVRKMLNEMREKQIPWSSTAYHAALRALAIHPDYLIRQDIIREMKDRWIRLQPEGHRYVVLGLLRDEQYELALQKLDRMIKQGIAVDKWLLHICVYVFGKLGFTDDALRICRYSFSHHAVMEEEHSEIWTFLLDVCSKHQNHQATVYIWNHTVESRIINPSDGIALNALNMAATYGDTDLATKVIQFLSARNTRLGRPHYEALAEAYCVQGNMERAIEVYCIMDGAGIEVNPSSTGSLCQALQRRPELIDSAVVAMAELKAKYDVPIGIFNAIINETVKQGTPEAFDKALDLYRRLREFVTSKPNIETFRNLLWMCTQPDVAQFLAGEMVHFKVRRNLTILEMMFKVHVEHNGPIHRAKEYFFHIEPLIMANYLPQSRKWNALMDLAVKLIKRLIAERDAEAWRILHNCQRVGLDQSRIQELRDEFESGALVARPRRGDERDSLDGEEPSQAGLPG</sequence>
<dbReference type="AlphaFoldDB" id="A0A2T3A2V6"/>
<keyword evidence="5" id="KW-1185">Reference proteome</keyword>
<gene>
    <name evidence="4" type="ORF">BD289DRAFT_484171</name>
</gene>
<feature type="compositionally biased region" description="Basic and acidic residues" evidence="2">
    <location>
        <begin position="99"/>
        <end position="111"/>
    </location>
</feature>
<dbReference type="OrthoDB" id="747253at2759"/>
<evidence type="ECO:0000313" key="4">
    <source>
        <dbReference type="EMBL" id="PSR81886.1"/>
    </source>
</evidence>
<dbReference type="Pfam" id="PF23276">
    <property type="entry name" value="TPR_24"/>
    <property type="match status" value="1"/>
</dbReference>
<evidence type="ECO:0000313" key="5">
    <source>
        <dbReference type="Proteomes" id="UP000241462"/>
    </source>
</evidence>
<organism evidence="4 5">
    <name type="scientific">Coniella lustricola</name>
    <dbReference type="NCBI Taxonomy" id="2025994"/>
    <lineage>
        <taxon>Eukaryota</taxon>
        <taxon>Fungi</taxon>
        <taxon>Dikarya</taxon>
        <taxon>Ascomycota</taxon>
        <taxon>Pezizomycotina</taxon>
        <taxon>Sordariomycetes</taxon>
        <taxon>Sordariomycetidae</taxon>
        <taxon>Diaporthales</taxon>
        <taxon>Schizoparmaceae</taxon>
        <taxon>Coniella</taxon>
    </lineage>
</organism>